<dbReference type="AlphaFoldDB" id="A0A2M9YJN4"/>
<dbReference type="InterPro" id="IPR025309">
    <property type="entry name" value="KTSC_dom"/>
</dbReference>
<evidence type="ECO:0000313" key="2">
    <source>
        <dbReference type="EMBL" id="PJZ51752.1"/>
    </source>
</evidence>
<accession>A0A2M9YJN4</accession>
<evidence type="ECO:0000313" key="5">
    <source>
        <dbReference type="Proteomes" id="UP000232188"/>
    </source>
</evidence>
<evidence type="ECO:0000313" key="3">
    <source>
        <dbReference type="EMBL" id="PJZ60639.1"/>
    </source>
</evidence>
<comment type="caution">
    <text evidence="2">The sequence shown here is derived from an EMBL/GenBank/DDBJ whole genome shotgun (WGS) entry which is preliminary data.</text>
</comment>
<dbReference type="RefSeq" id="WP_100787255.1">
    <property type="nucleotide sequence ID" value="NZ_NPDU01000055.1"/>
</dbReference>
<reference evidence="4 5" key="1">
    <citation type="submission" date="2017-07" db="EMBL/GenBank/DDBJ databases">
        <title>Leptospira spp. isolated from tropical soils.</title>
        <authorList>
            <person name="Thibeaux R."/>
            <person name="Iraola G."/>
            <person name="Ferres I."/>
            <person name="Bierque E."/>
            <person name="Girault D."/>
            <person name="Soupe-Gilbert M.-E."/>
            <person name="Picardeau M."/>
            <person name="Goarant C."/>
        </authorList>
    </citation>
    <scope>NUCLEOTIDE SEQUENCE [LARGE SCALE GENOMIC DNA]</scope>
    <source>
        <strain evidence="2 5">FH2-B-C1</strain>
        <strain evidence="3 4">FH2-B-D1</strain>
    </source>
</reference>
<keyword evidence="4" id="KW-1185">Reference proteome</keyword>
<dbReference type="Pfam" id="PF13619">
    <property type="entry name" value="KTSC"/>
    <property type="match status" value="1"/>
</dbReference>
<evidence type="ECO:0000259" key="1">
    <source>
        <dbReference type="Pfam" id="PF13619"/>
    </source>
</evidence>
<proteinExistence type="predicted"/>
<feature type="domain" description="KTSC" evidence="1">
    <location>
        <begin position="9"/>
        <end position="62"/>
    </location>
</feature>
<sequence length="64" mass="7464">MLETHYISSPEIESVGYDPDIKELRVRMRNGKETLLSKIEKETYTELMQSGAKMKFLQKLIDTV</sequence>
<name>A0A2M9YJN4_9LEPT</name>
<dbReference type="Proteomes" id="UP000232149">
    <property type="component" value="Unassembled WGS sequence"/>
</dbReference>
<evidence type="ECO:0000313" key="4">
    <source>
        <dbReference type="Proteomes" id="UP000232149"/>
    </source>
</evidence>
<dbReference type="EMBL" id="NPDU01000055">
    <property type="protein sequence ID" value="PJZ60639.1"/>
    <property type="molecule type" value="Genomic_DNA"/>
</dbReference>
<dbReference type="EMBL" id="NPDV01000020">
    <property type="protein sequence ID" value="PJZ51752.1"/>
    <property type="molecule type" value="Genomic_DNA"/>
</dbReference>
<gene>
    <name evidence="3" type="ORF">CH376_17505</name>
    <name evidence="2" type="ORF">CH380_18600</name>
</gene>
<dbReference type="Proteomes" id="UP000232188">
    <property type="component" value="Unassembled WGS sequence"/>
</dbReference>
<protein>
    <recommendedName>
        <fullName evidence="1">KTSC domain-containing protein</fullName>
    </recommendedName>
</protein>
<organism evidence="2 5">
    <name type="scientific">Leptospira adleri</name>
    <dbReference type="NCBI Taxonomy" id="2023186"/>
    <lineage>
        <taxon>Bacteria</taxon>
        <taxon>Pseudomonadati</taxon>
        <taxon>Spirochaetota</taxon>
        <taxon>Spirochaetia</taxon>
        <taxon>Leptospirales</taxon>
        <taxon>Leptospiraceae</taxon>
        <taxon>Leptospira</taxon>
    </lineage>
</organism>